<proteinExistence type="predicted"/>
<keyword evidence="5" id="KW-0031">Aminopeptidase</keyword>
<organism evidence="5 6">
    <name type="scientific">Rhizomicrobium palustre</name>
    <dbReference type="NCBI Taxonomy" id="189966"/>
    <lineage>
        <taxon>Bacteria</taxon>
        <taxon>Pseudomonadati</taxon>
        <taxon>Pseudomonadota</taxon>
        <taxon>Alphaproteobacteria</taxon>
        <taxon>Micropepsales</taxon>
        <taxon>Micropepsaceae</taxon>
        <taxon>Rhizomicrobium</taxon>
    </lineage>
</organism>
<dbReference type="Gene3D" id="3.40.50.1820">
    <property type="entry name" value="alpha/beta hydrolase"/>
    <property type="match status" value="1"/>
</dbReference>
<dbReference type="Pfam" id="PF00930">
    <property type="entry name" value="DPPIV_N"/>
    <property type="match status" value="1"/>
</dbReference>
<dbReference type="InterPro" id="IPR001375">
    <property type="entry name" value="Peptidase_S9_cat"/>
</dbReference>
<protein>
    <submittedName>
        <fullName evidence="5">Dipeptidyl aminopeptidase/acylaminoacyl peptidase</fullName>
    </submittedName>
</protein>
<dbReference type="Pfam" id="PF00326">
    <property type="entry name" value="Peptidase_S9"/>
    <property type="match status" value="1"/>
</dbReference>
<keyword evidence="6" id="KW-1185">Reference proteome</keyword>
<sequence>MRTRFAAFGVLALLLGPAWAAPGEEVNLSSLVTNFELGAHFVSGSAVLYRLNREEIRLADPKSGNSELIARVSAIKALLAAKLTDKDDVTPLDYDAAKKTLKLRAGGKIWSYDLAKNSVSEAGGEPPRAEKQTEVESPDHKHKVIARNYNLYLVDKATGKETALTADGSFDRHYGQNYALMADMVEANSETPPINLAVQWSPDSKKLLTYRLSRNNAYIWHAIQQTPRDSRFPRTFTFVYPTAGAKDVPQIEPILIDVEKAIAKKKTAITTLKVPALSLLWPGDPPLWWEGDHILYEWTARGYGEVNLYEIDPVTGVATVRVHEAVKPLVTVTSSAIRSEPELGGYLNISERNGWAQLYYLPKGSDPAGGRALTSGAWEVSEILRTEKSRVLFTGNGREANSNPYNHALYSVTLDGTLKLLTPEPYDHRVTLSEDGAWFIDRMSSPALPSQTLLRSTEDGKIVARLGEADPTPLKEAGYAPVEPFEMLVEDGKTKLYGAIFRPKNFDPSKKYPVIDYVYTGPTTHNYPESYGASLGRMESTLASLGVIVTVIDGRGTSQRGQAFRLPAYQNMGEVGIDDHIAMMKAMAAKYPYMDLSRVGVYGHSAGGYDAARFILRRPDFFKAAVASAGTHDLRLDKAWWPEVTMGLADDATWDRNSNIAVAGNLKGKLLIVHGETDDNVPITASLRLHKALIDAGKLHEFVMVPNSTHHTVFQPYYWKMLLDFFQRNLVEAK</sequence>
<dbReference type="InterPro" id="IPR002469">
    <property type="entry name" value="Peptidase_S9B_N"/>
</dbReference>
<keyword evidence="5" id="KW-0645">Protease</keyword>
<evidence type="ECO:0000256" key="2">
    <source>
        <dbReference type="SAM" id="SignalP"/>
    </source>
</evidence>
<feature type="signal peptide" evidence="2">
    <location>
        <begin position="1"/>
        <end position="20"/>
    </location>
</feature>
<keyword evidence="2" id="KW-0732">Signal</keyword>
<feature type="domain" description="Peptidase S9 prolyl oligopeptidase catalytic" evidence="3">
    <location>
        <begin position="540"/>
        <end position="730"/>
    </location>
</feature>
<dbReference type="GO" id="GO:0004177">
    <property type="term" value="F:aminopeptidase activity"/>
    <property type="evidence" value="ECO:0007669"/>
    <property type="project" value="UniProtKB-KW"/>
</dbReference>
<dbReference type="GO" id="GO:0008236">
    <property type="term" value="F:serine-type peptidase activity"/>
    <property type="evidence" value="ECO:0007669"/>
    <property type="project" value="InterPro"/>
</dbReference>
<dbReference type="Proteomes" id="UP000570514">
    <property type="component" value="Unassembled WGS sequence"/>
</dbReference>
<comment type="caution">
    <text evidence="5">The sequence shown here is derived from an EMBL/GenBank/DDBJ whole genome shotgun (WGS) entry which is preliminary data.</text>
</comment>
<feature type="region of interest" description="Disordered" evidence="1">
    <location>
        <begin position="119"/>
        <end position="140"/>
    </location>
</feature>
<dbReference type="EMBL" id="JAASRM010000001">
    <property type="protein sequence ID" value="NIK89489.1"/>
    <property type="molecule type" value="Genomic_DNA"/>
</dbReference>
<gene>
    <name evidence="5" type="ORF">FHS83_002807</name>
</gene>
<dbReference type="InterPro" id="IPR050278">
    <property type="entry name" value="Serine_Prot_S9B/DPPIV"/>
</dbReference>
<evidence type="ECO:0000256" key="1">
    <source>
        <dbReference type="SAM" id="MobiDB-lite"/>
    </source>
</evidence>
<dbReference type="AlphaFoldDB" id="A0A846N1X1"/>
<evidence type="ECO:0000313" key="6">
    <source>
        <dbReference type="Proteomes" id="UP000570514"/>
    </source>
</evidence>
<evidence type="ECO:0000313" key="5">
    <source>
        <dbReference type="EMBL" id="NIK89489.1"/>
    </source>
</evidence>
<dbReference type="SUPFAM" id="SSF82171">
    <property type="entry name" value="DPP6 N-terminal domain-like"/>
    <property type="match status" value="1"/>
</dbReference>
<evidence type="ECO:0000259" key="3">
    <source>
        <dbReference type="Pfam" id="PF00326"/>
    </source>
</evidence>
<dbReference type="RefSeq" id="WP_167083574.1">
    <property type="nucleotide sequence ID" value="NZ_BAAADC010000001.1"/>
</dbReference>
<feature type="chain" id="PRO_5032796575" evidence="2">
    <location>
        <begin position="21"/>
        <end position="734"/>
    </location>
</feature>
<feature type="domain" description="Dipeptidylpeptidase IV N-terminal" evidence="4">
    <location>
        <begin position="99"/>
        <end position="449"/>
    </location>
</feature>
<dbReference type="SUPFAM" id="SSF53474">
    <property type="entry name" value="alpha/beta-Hydrolases"/>
    <property type="match status" value="1"/>
</dbReference>
<feature type="compositionally biased region" description="Basic and acidic residues" evidence="1">
    <location>
        <begin position="127"/>
        <end position="139"/>
    </location>
</feature>
<dbReference type="InterPro" id="IPR029058">
    <property type="entry name" value="AB_hydrolase_fold"/>
</dbReference>
<dbReference type="PANTHER" id="PTHR11731:SF193">
    <property type="entry name" value="DIPEPTIDYL PEPTIDASE 9"/>
    <property type="match status" value="1"/>
</dbReference>
<dbReference type="PANTHER" id="PTHR11731">
    <property type="entry name" value="PROTEASE FAMILY S9B,C DIPEPTIDYL-PEPTIDASE IV-RELATED"/>
    <property type="match status" value="1"/>
</dbReference>
<dbReference type="GO" id="GO:0006508">
    <property type="term" value="P:proteolysis"/>
    <property type="evidence" value="ECO:0007669"/>
    <property type="project" value="InterPro"/>
</dbReference>
<name>A0A846N1X1_9PROT</name>
<dbReference type="GO" id="GO:0008239">
    <property type="term" value="F:dipeptidyl-peptidase activity"/>
    <property type="evidence" value="ECO:0007669"/>
    <property type="project" value="TreeGrafter"/>
</dbReference>
<dbReference type="Gene3D" id="2.140.10.30">
    <property type="entry name" value="Dipeptidylpeptidase IV, N-terminal domain"/>
    <property type="match status" value="1"/>
</dbReference>
<reference evidence="5 6" key="1">
    <citation type="submission" date="2020-03" db="EMBL/GenBank/DDBJ databases">
        <title>Genomic Encyclopedia of Type Strains, Phase IV (KMG-IV): sequencing the most valuable type-strain genomes for metagenomic binning, comparative biology and taxonomic classification.</title>
        <authorList>
            <person name="Goeker M."/>
        </authorList>
    </citation>
    <scope>NUCLEOTIDE SEQUENCE [LARGE SCALE GENOMIC DNA]</scope>
    <source>
        <strain evidence="5 6">DSM 19867</strain>
    </source>
</reference>
<accession>A0A846N1X1</accession>
<keyword evidence="5" id="KW-0378">Hydrolase</keyword>
<evidence type="ECO:0000259" key="4">
    <source>
        <dbReference type="Pfam" id="PF00930"/>
    </source>
</evidence>